<feature type="compositionally biased region" description="Polar residues" evidence="1">
    <location>
        <begin position="1"/>
        <end position="27"/>
    </location>
</feature>
<sequence>MNKSTHPNNKNSTHAAMSLSSNGSSQPGGVEVISRYIKESIGLYCCLFPMQKRPLLHVKPLQAL</sequence>
<dbReference type="EMBL" id="GGEC01091344">
    <property type="protein sequence ID" value="MBX71828.1"/>
    <property type="molecule type" value="Transcribed_RNA"/>
</dbReference>
<reference evidence="2" key="1">
    <citation type="submission" date="2018-02" db="EMBL/GenBank/DDBJ databases">
        <title>Rhizophora mucronata_Transcriptome.</title>
        <authorList>
            <person name="Meera S.P."/>
            <person name="Sreeshan A."/>
            <person name="Augustine A."/>
        </authorList>
    </citation>
    <scope>NUCLEOTIDE SEQUENCE</scope>
    <source>
        <tissue evidence="2">Leaf</tissue>
    </source>
</reference>
<accession>A0A2P2QXX5</accession>
<protein>
    <submittedName>
        <fullName evidence="2">Uncharacterized protein</fullName>
    </submittedName>
</protein>
<evidence type="ECO:0000256" key="1">
    <source>
        <dbReference type="SAM" id="MobiDB-lite"/>
    </source>
</evidence>
<dbReference type="AlphaFoldDB" id="A0A2P2QXX5"/>
<proteinExistence type="predicted"/>
<organism evidence="2">
    <name type="scientific">Rhizophora mucronata</name>
    <name type="common">Asiatic mangrove</name>
    <dbReference type="NCBI Taxonomy" id="61149"/>
    <lineage>
        <taxon>Eukaryota</taxon>
        <taxon>Viridiplantae</taxon>
        <taxon>Streptophyta</taxon>
        <taxon>Embryophyta</taxon>
        <taxon>Tracheophyta</taxon>
        <taxon>Spermatophyta</taxon>
        <taxon>Magnoliopsida</taxon>
        <taxon>eudicotyledons</taxon>
        <taxon>Gunneridae</taxon>
        <taxon>Pentapetalae</taxon>
        <taxon>rosids</taxon>
        <taxon>fabids</taxon>
        <taxon>Malpighiales</taxon>
        <taxon>Rhizophoraceae</taxon>
        <taxon>Rhizophora</taxon>
    </lineage>
</organism>
<evidence type="ECO:0000313" key="2">
    <source>
        <dbReference type="EMBL" id="MBX71828.1"/>
    </source>
</evidence>
<name>A0A2P2QXX5_RHIMU</name>
<feature type="region of interest" description="Disordered" evidence="1">
    <location>
        <begin position="1"/>
        <end position="28"/>
    </location>
</feature>